<feature type="region of interest" description="Disordered" evidence="1">
    <location>
        <begin position="411"/>
        <end position="508"/>
    </location>
</feature>
<keyword evidence="2" id="KW-1133">Transmembrane helix</keyword>
<feature type="region of interest" description="Disordered" evidence="1">
    <location>
        <begin position="380"/>
        <end position="399"/>
    </location>
</feature>
<dbReference type="OrthoDB" id="5431298at2759"/>
<dbReference type="EMBL" id="JAPQKH010000001">
    <property type="protein sequence ID" value="KAJ5116363.1"/>
    <property type="molecule type" value="Genomic_DNA"/>
</dbReference>
<feature type="compositionally biased region" description="Low complexity" evidence="1">
    <location>
        <begin position="337"/>
        <end position="346"/>
    </location>
</feature>
<feature type="compositionally biased region" description="Low complexity" evidence="1">
    <location>
        <begin position="310"/>
        <end position="326"/>
    </location>
</feature>
<feature type="region of interest" description="Disordered" evidence="1">
    <location>
        <begin position="44"/>
        <end position="88"/>
    </location>
</feature>
<feature type="region of interest" description="Disordered" evidence="1">
    <location>
        <begin position="295"/>
        <end position="372"/>
    </location>
</feature>
<dbReference type="AlphaFoldDB" id="A0A9W9GE04"/>
<evidence type="ECO:0000256" key="1">
    <source>
        <dbReference type="SAM" id="MobiDB-lite"/>
    </source>
</evidence>
<evidence type="ECO:0008006" key="5">
    <source>
        <dbReference type="Google" id="ProtNLM"/>
    </source>
</evidence>
<keyword evidence="2" id="KW-0812">Transmembrane</keyword>
<evidence type="ECO:0000313" key="3">
    <source>
        <dbReference type="EMBL" id="KAJ5116363.1"/>
    </source>
</evidence>
<evidence type="ECO:0000313" key="4">
    <source>
        <dbReference type="Proteomes" id="UP001149165"/>
    </source>
</evidence>
<feature type="compositionally biased region" description="Low complexity" evidence="1">
    <location>
        <begin position="195"/>
        <end position="232"/>
    </location>
</feature>
<feature type="compositionally biased region" description="Polar residues" evidence="1">
    <location>
        <begin position="411"/>
        <end position="447"/>
    </location>
</feature>
<feature type="region of interest" description="Disordered" evidence="1">
    <location>
        <begin position="159"/>
        <end position="257"/>
    </location>
</feature>
<name>A0A9W9GE04_9EURO</name>
<dbReference type="Proteomes" id="UP001149165">
    <property type="component" value="Unassembled WGS sequence"/>
</dbReference>
<organism evidence="3 4">
    <name type="scientific">Penicillium angulare</name>
    <dbReference type="NCBI Taxonomy" id="116970"/>
    <lineage>
        <taxon>Eukaryota</taxon>
        <taxon>Fungi</taxon>
        <taxon>Dikarya</taxon>
        <taxon>Ascomycota</taxon>
        <taxon>Pezizomycotina</taxon>
        <taxon>Eurotiomycetes</taxon>
        <taxon>Eurotiomycetidae</taxon>
        <taxon>Eurotiales</taxon>
        <taxon>Aspergillaceae</taxon>
        <taxon>Penicillium</taxon>
    </lineage>
</organism>
<keyword evidence="2" id="KW-0472">Membrane</keyword>
<comment type="caution">
    <text evidence="3">The sequence shown here is derived from an EMBL/GenBank/DDBJ whole genome shotgun (WGS) entry which is preliminary data.</text>
</comment>
<feature type="region of interest" description="Disordered" evidence="1">
    <location>
        <begin position="265"/>
        <end position="284"/>
    </location>
</feature>
<feature type="transmembrane region" description="Helical" evidence="2">
    <location>
        <begin position="122"/>
        <end position="145"/>
    </location>
</feature>
<evidence type="ECO:0000256" key="2">
    <source>
        <dbReference type="SAM" id="Phobius"/>
    </source>
</evidence>
<feature type="compositionally biased region" description="Low complexity" evidence="1">
    <location>
        <begin position="387"/>
        <end position="399"/>
    </location>
</feature>
<feature type="compositionally biased region" description="Polar residues" evidence="1">
    <location>
        <begin position="455"/>
        <end position="467"/>
    </location>
</feature>
<protein>
    <recommendedName>
        <fullName evidence="5">Mid2 domain-containing protein</fullName>
    </recommendedName>
</protein>
<sequence length="508" mass="54406">MDHLALRAYETCTGDKQWYTCSAGDYEGCCSMNPCNNGVCTDDDDDTTTTESTSTSKSSTTTSAPTSSTSHNTSSETTTTTKTNSQATDFSVENQSSAIPVASPTSTATVASKTSANASRGVVIGAVVGGVVVALLIIAIIIFWCRKRKRQQRHTLNLDEPLRTSDNRYGPYGSSPKMKTKTKTSSYPLLDRHNNGSNTHNTGSNIPIAMSGGLASSSASGSTLSLPTTAPPGFRIQPPLSARRQQHPPELPETALQQTRVELAPYSQKERINVPPDQRQQYKQREPAVFSWVATPTAGLPRPDSPPASPASVAPSSVALPSSSSVKILRDRPAPKPSSIAASSVALPSSDSVRIIKDRPPPKPSSIAASSMALPSSSSVNIIGSAPQPSSPTNTSISSPSVILNTRLQFDNTPRRPSNTLSPHQNNQYPGHAQPTTFLNMDSSPYSERSDSRYSPHSVAQSSSPGQRRTKDRRRTEDQTFFDDDSIHPKNNVPAAPRSLKVKNKVRY</sequence>
<proteinExistence type="predicted"/>
<accession>A0A9W9GE04</accession>
<reference evidence="3" key="2">
    <citation type="journal article" date="2023" name="IMA Fungus">
        <title>Comparative genomic study of the Penicillium genus elucidates a diverse pangenome and 15 lateral gene transfer events.</title>
        <authorList>
            <person name="Petersen C."/>
            <person name="Sorensen T."/>
            <person name="Nielsen M.R."/>
            <person name="Sondergaard T.E."/>
            <person name="Sorensen J.L."/>
            <person name="Fitzpatrick D.A."/>
            <person name="Frisvad J.C."/>
            <person name="Nielsen K.L."/>
        </authorList>
    </citation>
    <scope>NUCLEOTIDE SEQUENCE</scope>
    <source>
        <strain evidence="3">IBT 30069</strain>
    </source>
</reference>
<keyword evidence="4" id="KW-1185">Reference proteome</keyword>
<feature type="compositionally biased region" description="Low complexity" evidence="1">
    <location>
        <begin position="49"/>
        <end position="88"/>
    </location>
</feature>
<reference evidence="3" key="1">
    <citation type="submission" date="2022-11" db="EMBL/GenBank/DDBJ databases">
        <authorList>
            <person name="Petersen C."/>
        </authorList>
    </citation>
    <scope>NUCLEOTIDE SEQUENCE</scope>
    <source>
        <strain evidence="3">IBT 30069</strain>
    </source>
</reference>
<gene>
    <name evidence="3" type="ORF">N7456_000711</name>
</gene>